<dbReference type="InterPro" id="IPR011051">
    <property type="entry name" value="RmlC_Cupin_sf"/>
</dbReference>
<reference evidence="2 3" key="1">
    <citation type="submission" date="2020-08" db="EMBL/GenBank/DDBJ databases">
        <title>Hymenobacter sp. S2-20-2 genome sequencing.</title>
        <authorList>
            <person name="Jin L."/>
        </authorList>
    </citation>
    <scope>NUCLEOTIDE SEQUENCE [LARGE SCALE GENOMIC DNA]</scope>
    <source>
        <strain evidence="2 3">S2-20-2</strain>
    </source>
</reference>
<dbReference type="CDD" id="cd02233">
    <property type="entry name" value="cupin_HNL-like"/>
    <property type="match status" value="1"/>
</dbReference>
<name>A0A7G7W352_9BACT</name>
<evidence type="ECO:0000313" key="2">
    <source>
        <dbReference type="EMBL" id="QNH60795.1"/>
    </source>
</evidence>
<dbReference type="InterPro" id="IPR013096">
    <property type="entry name" value="Cupin_2"/>
</dbReference>
<keyword evidence="3" id="KW-1185">Reference proteome</keyword>
<protein>
    <submittedName>
        <fullName evidence="2">Cupin domain-containing protein</fullName>
    </submittedName>
</protein>
<feature type="domain" description="Cupin type-2" evidence="1">
    <location>
        <begin position="77"/>
        <end position="133"/>
    </location>
</feature>
<dbReference type="InterPro" id="IPR047263">
    <property type="entry name" value="HNL-like_cupin"/>
</dbReference>
<evidence type="ECO:0000313" key="3">
    <source>
        <dbReference type="Proteomes" id="UP000515489"/>
    </source>
</evidence>
<dbReference type="Proteomes" id="UP000515489">
    <property type="component" value="Chromosome"/>
</dbReference>
<dbReference type="SUPFAM" id="SSF51182">
    <property type="entry name" value="RmlC-like cupins"/>
    <property type="match status" value="1"/>
</dbReference>
<dbReference type="RefSeq" id="WP_185886726.1">
    <property type="nucleotide sequence ID" value="NZ_CP060202.1"/>
</dbReference>
<organism evidence="2 3">
    <name type="scientific">Hymenobacter sediminicola</name>
    <dbReference type="NCBI Taxonomy" id="2761579"/>
    <lineage>
        <taxon>Bacteria</taxon>
        <taxon>Pseudomonadati</taxon>
        <taxon>Bacteroidota</taxon>
        <taxon>Cytophagia</taxon>
        <taxon>Cytophagales</taxon>
        <taxon>Hymenobacteraceae</taxon>
        <taxon>Hymenobacter</taxon>
    </lineage>
</organism>
<dbReference type="PANTHER" id="PTHR43698">
    <property type="entry name" value="RIBD C-TERMINAL DOMAIN CONTAINING PROTEIN"/>
    <property type="match status" value="1"/>
</dbReference>
<dbReference type="InterPro" id="IPR014710">
    <property type="entry name" value="RmlC-like_jellyroll"/>
</dbReference>
<dbReference type="AlphaFoldDB" id="A0A7G7W352"/>
<sequence length="168" mass="18601">MTSLRTAQIFLVLSTVLLLTSFGTKLPQQTQPPTRKTTQNLIFPKGQRAPAANFTGTVYLFPLVQDDTTFHCVSGSVTFEPGARSNWHTHAAGQILLVTNGVGYYQEAGQPIRLLRQGDVIKAQPGVKHWHGASPRQAMTHIALNVNTEKGIVTWLQPVTEQEYTSYR</sequence>
<proteinExistence type="predicted"/>
<accession>A0A7G7W352</accession>
<dbReference type="KEGG" id="hsk:H4317_11395"/>
<dbReference type="EMBL" id="CP060202">
    <property type="protein sequence ID" value="QNH60795.1"/>
    <property type="molecule type" value="Genomic_DNA"/>
</dbReference>
<dbReference type="PANTHER" id="PTHR43698:SF1">
    <property type="entry name" value="BLL4564 PROTEIN"/>
    <property type="match status" value="1"/>
</dbReference>
<evidence type="ECO:0000259" key="1">
    <source>
        <dbReference type="Pfam" id="PF07883"/>
    </source>
</evidence>
<dbReference type="Pfam" id="PF07883">
    <property type="entry name" value="Cupin_2"/>
    <property type="match status" value="1"/>
</dbReference>
<gene>
    <name evidence="2" type="ORF">H4317_11395</name>
</gene>
<dbReference type="Gene3D" id="2.60.120.10">
    <property type="entry name" value="Jelly Rolls"/>
    <property type="match status" value="1"/>
</dbReference>